<dbReference type="OrthoDB" id="9974725at2759"/>
<dbReference type="SUPFAM" id="SSF47473">
    <property type="entry name" value="EF-hand"/>
    <property type="match status" value="1"/>
</dbReference>
<sequence>CPYKPTMGQDISKIKENNEPISEFRKNKLLYEFNTFYDLNKDGVITESDFFMVQEYVCKLNGWAPDSEKFEMTQDLFRSIWNSLQTEADEDKDDAVTADEWVRDISNFSLTKYRKK</sequence>
<organism evidence="2 3">
    <name type="scientific">Araneus ventricosus</name>
    <name type="common">Orbweaver spider</name>
    <name type="synonym">Epeira ventricosa</name>
    <dbReference type="NCBI Taxonomy" id="182803"/>
    <lineage>
        <taxon>Eukaryota</taxon>
        <taxon>Metazoa</taxon>
        <taxon>Ecdysozoa</taxon>
        <taxon>Arthropoda</taxon>
        <taxon>Chelicerata</taxon>
        <taxon>Arachnida</taxon>
        <taxon>Araneae</taxon>
        <taxon>Araneomorphae</taxon>
        <taxon>Entelegynae</taxon>
        <taxon>Araneoidea</taxon>
        <taxon>Araneidae</taxon>
        <taxon>Araneus</taxon>
    </lineage>
</organism>
<evidence type="ECO:0000313" key="3">
    <source>
        <dbReference type="Proteomes" id="UP000499080"/>
    </source>
</evidence>
<evidence type="ECO:0008006" key="4">
    <source>
        <dbReference type="Google" id="ProtNLM"/>
    </source>
</evidence>
<dbReference type="Proteomes" id="UP000499080">
    <property type="component" value="Unassembled WGS sequence"/>
</dbReference>
<name>A0A4Y2UZ80_ARAVE</name>
<dbReference type="AlphaFoldDB" id="A0A4Y2UZ80"/>
<evidence type="ECO:0000313" key="2">
    <source>
        <dbReference type="EMBL" id="GBO17404.1"/>
    </source>
</evidence>
<dbReference type="PROSITE" id="PS00018">
    <property type="entry name" value="EF_HAND_1"/>
    <property type="match status" value="2"/>
</dbReference>
<reference evidence="2 3" key="1">
    <citation type="journal article" date="2019" name="Sci. Rep.">
        <title>Orb-weaving spider Araneus ventricosus genome elucidates the spidroin gene catalogue.</title>
        <authorList>
            <person name="Kono N."/>
            <person name="Nakamura H."/>
            <person name="Ohtoshi R."/>
            <person name="Moran D.A.P."/>
            <person name="Shinohara A."/>
            <person name="Yoshida Y."/>
            <person name="Fujiwara M."/>
            <person name="Mori M."/>
            <person name="Tomita M."/>
            <person name="Arakawa K."/>
        </authorList>
    </citation>
    <scope>NUCLEOTIDE SEQUENCE [LARGE SCALE GENOMIC DNA]</scope>
</reference>
<keyword evidence="3" id="KW-1185">Reference proteome</keyword>
<dbReference type="Gene3D" id="1.10.238.10">
    <property type="entry name" value="EF-hand"/>
    <property type="match status" value="1"/>
</dbReference>
<feature type="non-terminal residue" evidence="2">
    <location>
        <position position="1"/>
    </location>
</feature>
<evidence type="ECO:0000256" key="1">
    <source>
        <dbReference type="ARBA" id="ARBA00022837"/>
    </source>
</evidence>
<keyword evidence="1" id="KW-0106">Calcium</keyword>
<proteinExistence type="predicted"/>
<protein>
    <recommendedName>
        <fullName evidence="4">EF-hand domain-containing protein</fullName>
    </recommendedName>
</protein>
<dbReference type="EMBL" id="BGPR01041168">
    <property type="protein sequence ID" value="GBO17404.1"/>
    <property type="molecule type" value="Genomic_DNA"/>
</dbReference>
<dbReference type="InterPro" id="IPR011992">
    <property type="entry name" value="EF-hand-dom_pair"/>
</dbReference>
<gene>
    <name evidence="2" type="ORF">AVEN_127363_1</name>
</gene>
<dbReference type="InterPro" id="IPR018247">
    <property type="entry name" value="EF_Hand_1_Ca_BS"/>
</dbReference>
<comment type="caution">
    <text evidence="2">The sequence shown here is derived from an EMBL/GenBank/DDBJ whole genome shotgun (WGS) entry which is preliminary data.</text>
</comment>
<accession>A0A4Y2UZ80</accession>